<gene>
    <name evidence="1" type="ORF">BLA24_01295</name>
</gene>
<comment type="caution">
    <text evidence="1">The sequence shown here is derived from an EMBL/GenBank/DDBJ whole genome shotgun (WGS) entry which is preliminary data.</text>
</comment>
<dbReference type="Proteomes" id="UP000222531">
    <property type="component" value="Unassembled WGS sequence"/>
</dbReference>
<reference evidence="1 2" key="1">
    <citation type="journal article" date="2017" name="Biochemistry">
        <title>Identification of the Biosynthetic Pathway for the Antibiotic Bicyclomycin.</title>
        <authorList>
            <person name="Patteson J."/>
            <person name="Cai W."/>
            <person name="Johnson R.A."/>
            <person name="Santa Maria K."/>
            <person name="Li B."/>
        </authorList>
    </citation>
    <scope>NUCLEOTIDE SEQUENCE [LARGE SCALE GENOMIC DNA]</scope>
    <source>
        <strain evidence="1 2">ATCC 21532</strain>
    </source>
</reference>
<keyword evidence="2" id="KW-1185">Reference proteome</keyword>
<protein>
    <submittedName>
        <fullName evidence="1">Uncharacterized protein</fullName>
    </submittedName>
</protein>
<proteinExistence type="predicted"/>
<evidence type="ECO:0000313" key="2">
    <source>
        <dbReference type="Proteomes" id="UP000222531"/>
    </source>
</evidence>
<accession>A0A2G1XQA7</accession>
<name>A0A2G1XQA7_STRCJ</name>
<dbReference type="AlphaFoldDB" id="A0A2G1XQA7"/>
<evidence type="ECO:0000313" key="1">
    <source>
        <dbReference type="EMBL" id="PHQ53403.1"/>
    </source>
</evidence>
<sequence length="62" mass="6884">MAYQPSRLLGALPHQVGGSPHLEAGFPLRCFQRLSLPNVANQPCPWQDNWHTRGSSVPVLSY</sequence>
<organism evidence="1 2">
    <name type="scientific">Streptomyces cinnamoneus</name>
    <name type="common">Streptoverticillium cinnamoneum</name>
    <dbReference type="NCBI Taxonomy" id="53446"/>
    <lineage>
        <taxon>Bacteria</taxon>
        <taxon>Bacillati</taxon>
        <taxon>Actinomycetota</taxon>
        <taxon>Actinomycetes</taxon>
        <taxon>Kitasatosporales</taxon>
        <taxon>Streptomycetaceae</taxon>
        <taxon>Streptomyces</taxon>
        <taxon>Streptomyces cinnamoneus group</taxon>
    </lineage>
</organism>
<dbReference type="EMBL" id="NHZO01000018">
    <property type="protein sequence ID" value="PHQ53403.1"/>
    <property type="molecule type" value="Genomic_DNA"/>
</dbReference>